<dbReference type="AlphaFoldDB" id="A0AAE0YU86"/>
<sequence>MRRARRLAPGPSTFSAPGRPRGALQRGPRVAAIYCRRTAVCSGSQATFVPPSVQCEHPEAVLFSDVRSGTIKGRCVLTRPVTHHRLHTIVKGSRAFPLNLPLRSPSPEFIMSKQSSANVEPELRSWNKFLKLSATPEANRVRKEAHYSAPPQGSGPTPQPSWGLPPWSLVFIMARPSRWALENATGWSGWGGSPMTKKLLERYALTFPLVKGEVKYKLASLKSAQDVLETGDVGLTLVRFGEFRALSWRELSTSGRKEHRRLCEYVLGKKDVQRSSTMGEFQRYLREQRCGAAARRTSPRKTSAPAASSAAATPGPLVRAISRSTPASSSEPLLSLDELQSGEDSDEDTLVQLTQEAERAEEDARYELVFT</sequence>
<reference evidence="2" key="1">
    <citation type="journal article" date="2023" name="G3 (Bethesda)">
        <title>A reference genome for the long-term kleptoplast-retaining sea slug Elysia crispata morphotype clarki.</title>
        <authorList>
            <person name="Eastman K.E."/>
            <person name="Pendleton A.L."/>
            <person name="Shaikh M.A."/>
            <person name="Suttiyut T."/>
            <person name="Ogas R."/>
            <person name="Tomko P."/>
            <person name="Gavelis G."/>
            <person name="Widhalm J.R."/>
            <person name="Wisecaver J.H."/>
        </authorList>
    </citation>
    <scope>NUCLEOTIDE SEQUENCE</scope>
    <source>
        <strain evidence="2">ECLA1</strain>
    </source>
</reference>
<protein>
    <submittedName>
        <fullName evidence="2">Uncharacterized protein</fullName>
    </submittedName>
</protein>
<feature type="region of interest" description="Disordered" evidence="1">
    <location>
        <begin position="1"/>
        <end position="25"/>
    </location>
</feature>
<accession>A0AAE0YU86</accession>
<feature type="compositionally biased region" description="Low complexity" evidence="1">
    <location>
        <begin position="302"/>
        <end position="314"/>
    </location>
</feature>
<feature type="compositionally biased region" description="Low complexity" evidence="1">
    <location>
        <begin position="324"/>
        <end position="333"/>
    </location>
</feature>
<proteinExistence type="predicted"/>
<dbReference type="EMBL" id="JAWDGP010005392">
    <property type="protein sequence ID" value="KAK3757299.1"/>
    <property type="molecule type" value="Genomic_DNA"/>
</dbReference>
<feature type="region of interest" description="Disordered" evidence="1">
    <location>
        <begin position="291"/>
        <end position="333"/>
    </location>
</feature>
<gene>
    <name evidence="2" type="ORF">RRG08_066195</name>
</gene>
<name>A0AAE0YU86_9GAST</name>
<evidence type="ECO:0000313" key="3">
    <source>
        <dbReference type="Proteomes" id="UP001283361"/>
    </source>
</evidence>
<keyword evidence="3" id="KW-1185">Reference proteome</keyword>
<evidence type="ECO:0000256" key="1">
    <source>
        <dbReference type="SAM" id="MobiDB-lite"/>
    </source>
</evidence>
<dbReference type="Proteomes" id="UP001283361">
    <property type="component" value="Unassembled WGS sequence"/>
</dbReference>
<evidence type="ECO:0000313" key="2">
    <source>
        <dbReference type="EMBL" id="KAK3757299.1"/>
    </source>
</evidence>
<organism evidence="2 3">
    <name type="scientific">Elysia crispata</name>
    <name type="common">lettuce slug</name>
    <dbReference type="NCBI Taxonomy" id="231223"/>
    <lineage>
        <taxon>Eukaryota</taxon>
        <taxon>Metazoa</taxon>
        <taxon>Spiralia</taxon>
        <taxon>Lophotrochozoa</taxon>
        <taxon>Mollusca</taxon>
        <taxon>Gastropoda</taxon>
        <taxon>Heterobranchia</taxon>
        <taxon>Euthyneura</taxon>
        <taxon>Panpulmonata</taxon>
        <taxon>Sacoglossa</taxon>
        <taxon>Placobranchoidea</taxon>
        <taxon>Plakobranchidae</taxon>
        <taxon>Elysia</taxon>
    </lineage>
</organism>
<feature type="region of interest" description="Disordered" evidence="1">
    <location>
        <begin position="141"/>
        <end position="161"/>
    </location>
</feature>
<comment type="caution">
    <text evidence="2">The sequence shown here is derived from an EMBL/GenBank/DDBJ whole genome shotgun (WGS) entry which is preliminary data.</text>
</comment>